<name>A0ABQ8T7D1_PERAM</name>
<evidence type="ECO:0000313" key="1">
    <source>
        <dbReference type="EMBL" id="KAJ4441600.1"/>
    </source>
</evidence>
<dbReference type="EMBL" id="JAJSOF020000015">
    <property type="protein sequence ID" value="KAJ4441600.1"/>
    <property type="molecule type" value="Genomic_DNA"/>
</dbReference>
<sequence>MDSEIKMSATIKDRIQAGNKAYFANLKLLKCKILTRTDKIQIYKTLIRPIVTYSAETWTLIKSDQDYLRKFERKIMGRIYGPVLDNGMWKIRYNEEINQLIKGEDIHEHQVCIRFRSTFCPTSPLILLQYCVTDTGLRHLTKRTFLVMGSEHDAGPPQRHHKSPDFRSELSVIIREFHKIPETRNFVFFFMAVQGNWIVIHYGENQYDLARVSPFDYGRFRTFRRLWSLL</sequence>
<comment type="caution">
    <text evidence="1">The sequence shown here is derived from an EMBL/GenBank/DDBJ whole genome shotgun (WGS) entry which is preliminary data.</text>
</comment>
<keyword evidence="2" id="KW-1185">Reference proteome</keyword>
<evidence type="ECO:0000313" key="2">
    <source>
        <dbReference type="Proteomes" id="UP001148838"/>
    </source>
</evidence>
<dbReference type="Proteomes" id="UP001148838">
    <property type="component" value="Unassembled WGS sequence"/>
</dbReference>
<organism evidence="1 2">
    <name type="scientific">Periplaneta americana</name>
    <name type="common">American cockroach</name>
    <name type="synonym">Blatta americana</name>
    <dbReference type="NCBI Taxonomy" id="6978"/>
    <lineage>
        <taxon>Eukaryota</taxon>
        <taxon>Metazoa</taxon>
        <taxon>Ecdysozoa</taxon>
        <taxon>Arthropoda</taxon>
        <taxon>Hexapoda</taxon>
        <taxon>Insecta</taxon>
        <taxon>Pterygota</taxon>
        <taxon>Neoptera</taxon>
        <taxon>Polyneoptera</taxon>
        <taxon>Dictyoptera</taxon>
        <taxon>Blattodea</taxon>
        <taxon>Blattoidea</taxon>
        <taxon>Blattidae</taxon>
        <taxon>Blattinae</taxon>
        <taxon>Periplaneta</taxon>
    </lineage>
</organism>
<reference evidence="1 2" key="1">
    <citation type="journal article" date="2022" name="Allergy">
        <title>Genome assembly and annotation of Periplaneta americana reveal a comprehensive cockroach allergen profile.</title>
        <authorList>
            <person name="Wang L."/>
            <person name="Xiong Q."/>
            <person name="Saelim N."/>
            <person name="Wang L."/>
            <person name="Nong W."/>
            <person name="Wan A.T."/>
            <person name="Shi M."/>
            <person name="Liu X."/>
            <person name="Cao Q."/>
            <person name="Hui J.H.L."/>
            <person name="Sookrung N."/>
            <person name="Leung T.F."/>
            <person name="Tungtrongchitr A."/>
            <person name="Tsui S.K.W."/>
        </authorList>
    </citation>
    <scope>NUCLEOTIDE SEQUENCE [LARGE SCALE GENOMIC DNA]</scope>
    <source>
        <strain evidence="1">PWHHKU_190912</strain>
    </source>
</reference>
<protein>
    <submittedName>
        <fullName evidence="1">Uncharacterized protein</fullName>
    </submittedName>
</protein>
<gene>
    <name evidence="1" type="ORF">ANN_11456</name>
</gene>
<accession>A0ABQ8T7D1</accession>
<proteinExistence type="predicted"/>